<keyword evidence="2" id="KW-1185">Reference proteome</keyword>
<dbReference type="RefSeq" id="WP_194034977.1">
    <property type="nucleotide sequence ID" value="NZ_CP063657.1"/>
</dbReference>
<evidence type="ECO:0008006" key="3">
    <source>
        <dbReference type="Google" id="ProtNLM"/>
    </source>
</evidence>
<accession>A0A7S6ULF5</accession>
<organism evidence="1 2">
    <name type="scientific">Novilysobacter avium</name>
    <dbReference type="NCBI Taxonomy" id="2781023"/>
    <lineage>
        <taxon>Bacteria</taxon>
        <taxon>Pseudomonadati</taxon>
        <taxon>Pseudomonadota</taxon>
        <taxon>Gammaproteobacteria</taxon>
        <taxon>Lysobacterales</taxon>
        <taxon>Lysobacteraceae</taxon>
        <taxon>Novilysobacter</taxon>
    </lineage>
</organism>
<name>A0A7S6ULF5_9GAMM</name>
<protein>
    <recommendedName>
        <fullName evidence="3">DUF3558 domain-containing protein</fullName>
    </recommendedName>
</protein>
<dbReference type="Proteomes" id="UP000593932">
    <property type="component" value="Chromosome"/>
</dbReference>
<reference evidence="1 2" key="1">
    <citation type="submission" date="2020-10" db="EMBL/GenBank/DDBJ databases">
        <title>complete genome sequencing of Lysobacter sp. H23M41.</title>
        <authorList>
            <person name="Bae J.-W."/>
            <person name="Lee S.-Y."/>
        </authorList>
    </citation>
    <scope>NUCLEOTIDE SEQUENCE [LARGE SCALE GENOMIC DNA]</scope>
    <source>
        <strain evidence="1 2">H23M41</strain>
    </source>
</reference>
<proteinExistence type="predicted"/>
<evidence type="ECO:0000313" key="1">
    <source>
        <dbReference type="EMBL" id="QOW22447.1"/>
    </source>
</evidence>
<sequence>MGVVMQALGKGGRRGPRFGAGVANAHAVVGVMALVLAALAGCAADHGAAVPEAALLQPADDLRSAPCTVVTRDMVSAAFSIDPALIEQSSMSSLCVYRWEGGDELLDVTVHVTAVEPDERHARAAFEDVTSGRGTGSSSRDVGPFEDVDDVGDQARFDTVNSDLHVLNDRVYFTLNAYFGPAMELATSPGQPANAIDARTQWWQATLPQRRHGAQTLASVWMDEHRRR</sequence>
<evidence type="ECO:0000313" key="2">
    <source>
        <dbReference type="Proteomes" id="UP000593932"/>
    </source>
</evidence>
<gene>
    <name evidence="1" type="ORF">INQ42_02235</name>
</gene>
<dbReference type="EMBL" id="CP063657">
    <property type="protein sequence ID" value="QOW22447.1"/>
    <property type="molecule type" value="Genomic_DNA"/>
</dbReference>